<dbReference type="SUPFAM" id="SSF50978">
    <property type="entry name" value="WD40 repeat-like"/>
    <property type="match status" value="1"/>
</dbReference>
<dbReference type="PANTHER" id="PTHR19923">
    <property type="entry name" value="WD40 REPEAT PROTEINPRL1/PRL2-RELATED"/>
    <property type="match status" value="1"/>
</dbReference>
<accession>A0ABQ8UP91</accession>
<dbReference type="InterPro" id="IPR019775">
    <property type="entry name" value="WD40_repeat_CS"/>
</dbReference>
<dbReference type="Pfam" id="PF00400">
    <property type="entry name" value="WD40"/>
    <property type="match status" value="6"/>
</dbReference>
<reference evidence="6" key="1">
    <citation type="journal article" date="2022" name="bioRxiv">
        <title>Genomics of Preaxostyla Flagellates Illuminates Evolutionary Transitions and the Path Towards Mitochondrial Loss.</title>
        <authorList>
            <person name="Novak L.V.F."/>
            <person name="Treitli S.C."/>
            <person name="Pyrih J."/>
            <person name="Halakuc P."/>
            <person name="Pipaliya S.V."/>
            <person name="Vacek V."/>
            <person name="Brzon O."/>
            <person name="Soukal P."/>
            <person name="Eme L."/>
            <person name="Dacks J.B."/>
            <person name="Karnkowska A."/>
            <person name="Elias M."/>
            <person name="Hampl V."/>
        </authorList>
    </citation>
    <scope>NUCLEOTIDE SEQUENCE</scope>
    <source>
        <strain evidence="6">RCP-MX</strain>
    </source>
</reference>
<dbReference type="InterPro" id="IPR020472">
    <property type="entry name" value="WD40_PAC1"/>
</dbReference>
<feature type="repeat" description="WD" evidence="4">
    <location>
        <begin position="352"/>
        <end position="392"/>
    </location>
</feature>
<feature type="repeat" description="WD" evidence="4">
    <location>
        <begin position="268"/>
        <end position="310"/>
    </location>
</feature>
<protein>
    <submittedName>
        <fullName evidence="6">Pre-mRNA-splicing factor prp5</fullName>
    </submittedName>
</protein>
<dbReference type="SMART" id="SM00320">
    <property type="entry name" value="WD40"/>
    <property type="match status" value="6"/>
</dbReference>
<sequence>MEATMEQRLATHILDTKKLFFSNWRDQLIVPSDKIGNEVMKRKIEQEYAMLQQPAAAPEPASAIGLPAPLTAGEHSQEPLLLGAAPQTSSDFGIPLPPPTTAQVGSQSTSIIAVDQDAAGSAGASAAGLGTVGPRHRKIVEPKWHAPWKLLRVGPPAGLPPISLRTCSSMLIWDLASGVLKLTLTGHVSVVRGLAISDRHPYLFSCGEDKQVKCWDLEQNKVVRSYHGHLSGVYSIAVHPTVDVLITGGRDSTARVWDMRTKAEVHVLSGHTNTVASIAAQGAQRPQVVTGSMDSTIRLWDLRTGTPSSILTHHKKSIRALALHPTEFSFASGAADNIKKWRFPEGRFISNLSGHNAIINCLAFNNDNVLFSGGDNGSIGMWDWPSGYKFQQIASAPQPGSLSSEAGIYCCTFDRSGCRLITGEADKSIKVWGEDPDATPETHPIEWSPEADPKKW</sequence>
<name>A0ABQ8UP91_9EUKA</name>
<dbReference type="PANTHER" id="PTHR19923:SF0">
    <property type="entry name" value="PLEIOTROPIC REGULATOR 1"/>
    <property type="match status" value="1"/>
</dbReference>
<gene>
    <name evidence="6" type="ORF">PAPYR_3289</name>
</gene>
<feature type="region of interest" description="Disordered" evidence="5">
    <location>
        <begin position="433"/>
        <end position="456"/>
    </location>
</feature>
<dbReference type="CDD" id="cd00200">
    <property type="entry name" value="WD40"/>
    <property type="match status" value="1"/>
</dbReference>
<dbReference type="PROSITE" id="PS50082">
    <property type="entry name" value="WD_REPEATS_2"/>
    <property type="match status" value="4"/>
</dbReference>
<keyword evidence="2" id="KW-0677">Repeat</keyword>
<feature type="repeat" description="WD" evidence="4">
    <location>
        <begin position="226"/>
        <end position="267"/>
    </location>
</feature>
<evidence type="ECO:0000256" key="1">
    <source>
        <dbReference type="ARBA" id="ARBA00022574"/>
    </source>
</evidence>
<evidence type="ECO:0000256" key="4">
    <source>
        <dbReference type="PROSITE-ProRule" id="PRU00221"/>
    </source>
</evidence>
<evidence type="ECO:0000256" key="3">
    <source>
        <dbReference type="ARBA" id="ARBA00025726"/>
    </source>
</evidence>
<dbReference type="InterPro" id="IPR001680">
    <property type="entry name" value="WD40_rpt"/>
</dbReference>
<keyword evidence="7" id="KW-1185">Reference proteome</keyword>
<proteinExistence type="inferred from homology"/>
<dbReference type="InterPro" id="IPR015943">
    <property type="entry name" value="WD40/YVTN_repeat-like_dom_sf"/>
</dbReference>
<dbReference type="PRINTS" id="PR00320">
    <property type="entry name" value="GPROTEINBRPT"/>
</dbReference>
<evidence type="ECO:0000313" key="7">
    <source>
        <dbReference type="Proteomes" id="UP001141327"/>
    </source>
</evidence>
<feature type="repeat" description="WD" evidence="4">
    <location>
        <begin position="184"/>
        <end position="225"/>
    </location>
</feature>
<dbReference type="EMBL" id="JAPMOS010000012">
    <property type="protein sequence ID" value="KAJ4460643.1"/>
    <property type="molecule type" value="Genomic_DNA"/>
</dbReference>
<evidence type="ECO:0000256" key="5">
    <source>
        <dbReference type="SAM" id="MobiDB-lite"/>
    </source>
</evidence>
<keyword evidence="1 4" id="KW-0853">WD repeat</keyword>
<organism evidence="6 7">
    <name type="scientific">Paratrimastix pyriformis</name>
    <dbReference type="NCBI Taxonomy" id="342808"/>
    <lineage>
        <taxon>Eukaryota</taxon>
        <taxon>Metamonada</taxon>
        <taxon>Preaxostyla</taxon>
        <taxon>Paratrimastigidae</taxon>
        <taxon>Paratrimastix</taxon>
    </lineage>
</organism>
<evidence type="ECO:0000256" key="2">
    <source>
        <dbReference type="ARBA" id="ARBA00022737"/>
    </source>
</evidence>
<dbReference type="InterPro" id="IPR036322">
    <property type="entry name" value="WD40_repeat_dom_sf"/>
</dbReference>
<comment type="similarity">
    <text evidence="3">Belongs to the WD repeat PRL1/PRL2 family.</text>
</comment>
<dbReference type="InterPro" id="IPR045241">
    <property type="entry name" value="Prp46/PLRG1-like"/>
</dbReference>
<dbReference type="PROSITE" id="PS50294">
    <property type="entry name" value="WD_REPEATS_REGION"/>
    <property type="match status" value="4"/>
</dbReference>
<dbReference type="Proteomes" id="UP001141327">
    <property type="component" value="Unassembled WGS sequence"/>
</dbReference>
<comment type="caution">
    <text evidence="6">The sequence shown here is derived from an EMBL/GenBank/DDBJ whole genome shotgun (WGS) entry which is preliminary data.</text>
</comment>
<evidence type="ECO:0000313" key="6">
    <source>
        <dbReference type="EMBL" id="KAJ4460643.1"/>
    </source>
</evidence>
<dbReference type="Gene3D" id="2.130.10.10">
    <property type="entry name" value="YVTN repeat-like/Quinoprotein amine dehydrogenase"/>
    <property type="match status" value="1"/>
</dbReference>
<dbReference type="PROSITE" id="PS00678">
    <property type="entry name" value="WD_REPEATS_1"/>
    <property type="match status" value="2"/>
</dbReference>